<evidence type="ECO:0000313" key="13">
    <source>
        <dbReference type="Proteomes" id="UP000285301"/>
    </source>
</evidence>
<dbReference type="AlphaFoldDB" id="A0A3S3PFV5"/>
<evidence type="ECO:0000313" key="10">
    <source>
        <dbReference type="EMBL" id="RWS08563.1"/>
    </source>
</evidence>
<evidence type="ECO:0000259" key="9">
    <source>
        <dbReference type="Pfam" id="PF00109"/>
    </source>
</evidence>
<dbReference type="GO" id="GO:0004312">
    <property type="term" value="F:fatty acid synthase activity"/>
    <property type="evidence" value="ECO:0007669"/>
    <property type="project" value="TreeGrafter"/>
</dbReference>
<dbReference type="InterPro" id="IPR016039">
    <property type="entry name" value="Thiolase-like"/>
</dbReference>
<sequence>MESSEADVVISGISGRYPGSDNIEEFWLSLINGNELYSADDRRWPIGYVGLPPFKGTIKDISKVDQQFFRISPEEADSMDPQFRMLYEVVYEAIYDAGRYAFK</sequence>
<evidence type="ECO:0000256" key="8">
    <source>
        <dbReference type="ARBA" id="ARBA00023268"/>
    </source>
</evidence>
<dbReference type="Proteomes" id="UP000285301">
    <property type="component" value="Unassembled WGS sequence"/>
</dbReference>
<reference evidence="12" key="2">
    <citation type="submission" date="2018-11" db="EMBL/GenBank/DDBJ databases">
        <title>Trombidioid mite genomics.</title>
        <authorList>
            <person name="Dong X."/>
        </authorList>
    </citation>
    <scope>NUCLEOTIDE SEQUENCE</scope>
    <source>
        <strain evidence="12">UoL-WK</strain>
    </source>
</reference>
<comment type="caution">
    <text evidence="12">The sequence shown here is derived from an EMBL/GenBank/DDBJ whole genome shotgun (WGS) entry which is preliminary data.</text>
</comment>
<evidence type="ECO:0000256" key="5">
    <source>
        <dbReference type="ARBA" id="ARBA00023002"/>
    </source>
</evidence>
<evidence type="ECO:0000256" key="1">
    <source>
        <dbReference type="ARBA" id="ARBA00022450"/>
    </source>
</evidence>
<keyword evidence="7" id="KW-0275">Fatty acid biosynthesis</keyword>
<dbReference type="SUPFAM" id="SSF53901">
    <property type="entry name" value="Thiolase-like"/>
    <property type="match status" value="1"/>
</dbReference>
<dbReference type="OrthoDB" id="6538045at2759"/>
<evidence type="ECO:0000313" key="12">
    <source>
        <dbReference type="EMBL" id="RWS08821.1"/>
    </source>
</evidence>
<dbReference type="Gene3D" id="3.40.47.10">
    <property type="match status" value="1"/>
</dbReference>
<evidence type="ECO:0000313" key="11">
    <source>
        <dbReference type="EMBL" id="RWS08682.1"/>
    </source>
</evidence>
<dbReference type="EMBL" id="NCKU01002842">
    <property type="protein sequence ID" value="RWS08682.1"/>
    <property type="molecule type" value="Genomic_DNA"/>
</dbReference>
<dbReference type="STRING" id="1965070.A0A3S3PFV5"/>
<dbReference type="EMBL" id="NCKU01002772">
    <property type="protein sequence ID" value="RWS08821.1"/>
    <property type="molecule type" value="Genomic_DNA"/>
</dbReference>
<evidence type="ECO:0000256" key="3">
    <source>
        <dbReference type="ARBA" id="ARBA00022832"/>
    </source>
</evidence>
<dbReference type="PANTHER" id="PTHR43775:SF7">
    <property type="entry name" value="FATTY ACID SYNTHASE"/>
    <property type="match status" value="1"/>
</dbReference>
<evidence type="ECO:0000256" key="7">
    <source>
        <dbReference type="ARBA" id="ARBA00023160"/>
    </source>
</evidence>
<feature type="domain" description="Beta-ketoacyl synthase-like N-terminal" evidence="9">
    <location>
        <begin position="7"/>
        <end position="99"/>
    </location>
</feature>
<dbReference type="PANTHER" id="PTHR43775">
    <property type="entry name" value="FATTY ACID SYNTHASE"/>
    <property type="match status" value="1"/>
</dbReference>
<name>A0A3S3PFV5_9ACAR</name>
<dbReference type="EMBL" id="NCKU01002911">
    <property type="protein sequence ID" value="RWS08563.1"/>
    <property type="molecule type" value="Genomic_DNA"/>
</dbReference>
<dbReference type="GO" id="GO:0016491">
    <property type="term" value="F:oxidoreductase activity"/>
    <property type="evidence" value="ECO:0007669"/>
    <property type="project" value="UniProtKB-KW"/>
</dbReference>
<evidence type="ECO:0000256" key="6">
    <source>
        <dbReference type="ARBA" id="ARBA00023098"/>
    </source>
</evidence>
<keyword evidence="13" id="KW-1185">Reference proteome</keyword>
<accession>A0A3S3PFV5</accession>
<protein>
    <submittedName>
        <fullName evidence="12">Fatty acid synthase-like protein</fullName>
    </submittedName>
</protein>
<proteinExistence type="predicted"/>
<reference evidence="12 13" key="1">
    <citation type="journal article" date="2018" name="Gigascience">
        <title>Genomes of trombidid mites reveal novel predicted allergens and laterally-transferred genes associated with secondary metabolism.</title>
        <authorList>
            <person name="Dong X."/>
            <person name="Chaisiri K."/>
            <person name="Xia D."/>
            <person name="Armstrong S.D."/>
            <person name="Fang Y."/>
            <person name="Donnelly M.J."/>
            <person name="Kadowaki T."/>
            <person name="McGarry J.W."/>
            <person name="Darby A.C."/>
            <person name="Makepeace B.L."/>
        </authorList>
    </citation>
    <scope>NUCLEOTIDE SEQUENCE [LARGE SCALE GENOMIC DNA]</scope>
    <source>
        <strain evidence="12">UoL-WK</strain>
    </source>
</reference>
<dbReference type="GO" id="GO:0006633">
    <property type="term" value="P:fatty acid biosynthetic process"/>
    <property type="evidence" value="ECO:0007669"/>
    <property type="project" value="UniProtKB-KW"/>
</dbReference>
<organism evidence="12 13">
    <name type="scientific">Dinothrombium tinctorium</name>
    <dbReference type="NCBI Taxonomy" id="1965070"/>
    <lineage>
        <taxon>Eukaryota</taxon>
        <taxon>Metazoa</taxon>
        <taxon>Ecdysozoa</taxon>
        <taxon>Arthropoda</taxon>
        <taxon>Chelicerata</taxon>
        <taxon>Arachnida</taxon>
        <taxon>Acari</taxon>
        <taxon>Acariformes</taxon>
        <taxon>Trombidiformes</taxon>
        <taxon>Prostigmata</taxon>
        <taxon>Anystina</taxon>
        <taxon>Parasitengona</taxon>
        <taxon>Trombidioidea</taxon>
        <taxon>Trombidiidae</taxon>
        <taxon>Dinothrombium</taxon>
    </lineage>
</organism>
<dbReference type="InterPro" id="IPR050091">
    <property type="entry name" value="PKS_NRPS_Biosynth_Enz"/>
</dbReference>
<evidence type="ECO:0000256" key="2">
    <source>
        <dbReference type="ARBA" id="ARBA00022516"/>
    </source>
</evidence>
<keyword evidence="1" id="KW-0596">Phosphopantetheine</keyword>
<keyword evidence="2" id="KW-0444">Lipid biosynthesis</keyword>
<gene>
    <name evidence="11" type="ORF">B4U79_01807</name>
    <name evidence="12" type="ORF">B4U79_08183</name>
    <name evidence="10" type="ORF">B4U79_09031</name>
</gene>
<keyword evidence="8" id="KW-0511">Multifunctional enzyme</keyword>
<keyword evidence="6" id="KW-0443">Lipid metabolism</keyword>
<keyword evidence="5" id="KW-0560">Oxidoreductase</keyword>
<dbReference type="InterPro" id="IPR014030">
    <property type="entry name" value="Ketoacyl_synth_N"/>
</dbReference>
<evidence type="ECO:0000256" key="4">
    <source>
        <dbReference type="ARBA" id="ARBA00022857"/>
    </source>
</evidence>
<keyword evidence="3" id="KW-0276">Fatty acid metabolism</keyword>
<keyword evidence="4" id="KW-0521">NADP</keyword>
<dbReference type="Pfam" id="PF00109">
    <property type="entry name" value="ketoacyl-synt"/>
    <property type="match status" value="1"/>
</dbReference>